<reference evidence="1 2" key="1">
    <citation type="journal article" date="2009" name="J. Bacteriol.">
        <title>Genome sequences of three Agrobacterium biovars help elucidate the evolution of multichromosome genomes in bacteria.</title>
        <authorList>
            <person name="Slater S.C."/>
            <person name="Goldman B.S."/>
            <person name="Goodner B."/>
            <person name="Setubal J.C."/>
            <person name="Farrand S.K."/>
            <person name="Nester E.W."/>
            <person name="Burr T.J."/>
            <person name="Banta L."/>
            <person name="Dickerman A.W."/>
            <person name="Paulsen I."/>
            <person name="Otten L."/>
            <person name="Suen G."/>
            <person name="Welch R."/>
            <person name="Almeida N.F."/>
            <person name="Arnold F."/>
            <person name="Burton O.T."/>
            <person name="Du Z."/>
            <person name="Ewing A."/>
            <person name="Godsy E."/>
            <person name="Heisel S."/>
            <person name="Houmiel K.L."/>
            <person name="Jhaveri J."/>
            <person name="Lu J."/>
            <person name="Miller N.M."/>
            <person name="Norton S."/>
            <person name="Chen Q."/>
            <person name="Phoolcharoen W."/>
            <person name="Ohlin V."/>
            <person name="Ondrusek D."/>
            <person name="Pride N."/>
            <person name="Stricklin S.L."/>
            <person name="Sun J."/>
            <person name="Wheeler C."/>
            <person name="Wilson L."/>
            <person name="Zhu H."/>
            <person name="Wood D.W."/>
        </authorList>
    </citation>
    <scope>NUCLEOTIDE SEQUENCE [LARGE SCALE GENOMIC DNA]</scope>
    <source>
        <strain evidence="2">K84 / ATCC BAA-868</strain>
    </source>
</reference>
<dbReference type="AlphaFoldDB" id="B9JNL2"/>
<protein>
    <submittedName>
        <fullName evidence="1">Uncharacterized protein</fullName>
    </submittedName>
</protein>
<evidence type="ECO:0000313" key="2">
    <source>
        <dbReference type="Proteomes" id="UP000001600"/>
    </source>
</evidence>
<dbReference type="Proteomes" id="UP000001600">
    <property type="component" value="Chromosome 2"/>
</dbReference>
<sequence>MQIIDMILAYVRLVVFDKGFRLNILDHKTAGSKESAGNYSNKNVPDSSIYWLIRSLHDLLGVPRRYKENKLV</sequence>
<organism evidence="1 2">
    <name type="scientific">Rhizobium rhizogenes (strain K84 / ATCC BAA-868)</name>
    <name type="common">Agrobacterium radiobacter</name>
    <dbReference type="NCBI Taxonomy" id="311403"/>
    <lineage>
        <taxon>Bacteria</taxon>
        <taxon>Pseudomonadati</taxon>
        <taxon>Pseudomonadota</taxon>
        <taxon>Alphaproteobacteria</taxon>
        <taxon>Hyphomicrobiales</taxon>
        <taxon>Rhizobiaceae</taxon>
        <taxon>Rhizobium/Agrobacterium group</taxon>
        <taxon>Rhizobium</taxon>
    </lineage>
</organism>
<proteinExistence type="predicted"/>
<accession>B9JNL2</accession>
<dbReference type="KEGG" id="ara:Arad_7694"/>
<gene>
    <name evidence="1" type="ordered locus">Arad_7694</name>
</gene>
<evidence type="ECO:0000313" key="1">
    <source>
        <dbReference type="EMBL" id="ACM29143.1"/>
    </source>
</evidence>
<name>B9JNL2_RHIR8</name>
<dbReference type="EMBL" id="CP000629">
    <property type="protein sequence ID" value="ACM29143.1"/>
    <property type="molecule type" value="Genomic_DNA"/>
</dbReference>
<dbReference type="HOGENOM" id="CLU_2713372_0_0_5"/>